<evidence type="ECO:0000256" key="2">
    <source>
        <dbReference type="ARBA" id="ARBA00004651"/>
    </source>
</evidence>
<evidence type="ECO:0000313" key="14">
    <source>
        <dbReference type="EMBL" id="EEJ51690.1"/>
    </source>
</evidence>
<proteinExistence type="inferred from homology"/>
<comment type="subcellular location">
    <subcellularLocation>
        <location evidence="2">Cell membrane</location>
        <topology evidence="2">Multi-pass membrane protein</topology>
    </subcellularLocation>
</comment>
<comment type="function">
    <text evidence="1">Multidrug efflux pump.</text>
</comment>
<evidence type="ECO:0000256" key="12">
    <source>
        <dbReference type="ARBA" id="ARBA00031636"/>
    </source>
</evidence>
<dbReference type="PANTHER" id="PTHR43298">
    <property type="entry name" value="MULTIDRUG RESISTANCE PROTEIN NORM-RELATED"/>
    <property type="match status" value="1"/>
</dbReference>
<dbReference type="GO" id="GO:0006811">
    <property type="term" value="P:monoatomic ion transport"/>
    <property type="evidence" value="ECO:0007669"/>
    <property type="project" value="UniProtKB-KW"/>
</dbReference>
<evidence type="ECO:0000256" key="3">
    <source>
        <dbReference type="ARBA" id="ARBA00010199"/>
    </source>
</evidence>
<dbReference type="PANTHER" id="PTHR43298:SF2">
    <property type="entry name" value="FMN_FAD EXPORTER YEEO-RELATED"/>
    <property type="match status" value="1"/>
</dbReference>
<dbReference type="InterPro" id="IPR048279">
    <property type="entry name" value="MdtK-like"/>
</dbReference>
<dbReference type="GO" id="GO:0015297">
    <property type="term" value="F:antiporter activity"/>
    <property type="evidence" value="ECO:0007669"/>
    <property type="project" value="UniProtKB-KW"/>
</dbReference>
<dbReference type="InterPro" id="IPR050222">
    <property type="entry name" value="MATE_MdtK"/>
</dbReference>
<feature type="transmembrane region" description="Helical" evidence="13">
    <location>
        <begin position="437"/>
        <end position="458"/>
    </location>
</feature>
<feature type="transmembrane region" description="Helical" evidence="13">
    <location>
        <begin position="80"/>
        <end position="101"/>
    </location>
</feature>
<dbReference type="NCBIfam" id="TIGR00797">
    <property type="entry name" value="matE"/>
    <property type="match status" value="1"/>
</dbReference>
<name>C2KX21_9FIRM</name>
<dbReference type="GO" id="GO:0005886">
    <property type="term" value="C:plasma membrane"/>
    <property type="evidence" value="ECO:0007669"/>
    <property type="project" value="UniProtKB-SubCell"/>
</dbReference>
<evidence type="ECO:0000256" key="10">
    <source>
        <dbReference type="ARBA" id="ARBA00023065"/>
    </source>
</evidence>
<protein>
    <recommendedName>
        <fullName evidence="4">Probable multidrug resistance protein NorM</fullName>
    </recommendedName>
    <alternativeName>
        <fullName evidence="12">Multidrug-efflux transporter</fullName>
    </alternativeName>
</protein>
<evidence type="ECO:0000256" key="13">
    <source>
        <dbReference type="SAM" id="Phobius"/>
    </source>
</evidence>
<evidence type="ECO:0000256" key="9">
    <source>
        <dbReference type="ARBA" id="ARBA00022989"/>
    </source>
</evidence>
<dbReference type="AlphaFoldDB" id="C2KX21"/>
<dbReference type="Pfam" id="PF01554">
    <property type="entry name" value="MatE"/>
    <property type="match status" value="2"/>
</dbReference>
<evidence type="ECO:0000256" key="5">
    <source>
        <dbReference type="ARBA" id="ARBA00022448"/>
    </source>
</evidence>
<keyword evidence="11 13" id="KW-0472">Membrane</keyword>
<keyword evidence="9 13" id="KW-1133">Transmembrane helix</keyword>
<feature type="transmembrane region" description="Helical" evidence="13">
    <location>
        <begin position="406"/>
        <end position="425"/>
    </location>
</feature>
<dbReference type="InterPro" id="IPR002528">
    <property type="entry name" value="MATE_fam"/>
</dbReference>
<feature type="transmembrane region" description="Helical" evidence="13">
    <location>
        <begin position="253"/>
        <end position="272"/>
    </location>
</feature>
<dbReference type="Proteomes" id="UP000004121">
    <property type="component" value="Unassembled WGS sequence"/>
</dbReference>
<keyword evidence="7" id="KW-1003">Cell membrane</keyword>
<feature type="transmembrane region" description="Helical" evidence="13">
    <location>
        <begin position="37"/>
        <end position="60"/>
    </location>
</feature>
<dbReference type="FunCoup" id="C2KX21">
    <property type="interactions" value="63"/>
</dbReference>
<feature type="transmembrane region" description="Helical" evidence="13">
    <location>
        <begin position="284"/>
        <end position="304"/>
    </location>
</feature>
<keyword evidence="6" id="KW-0050">Antiport</keyword>
<dbReference type="eggNOG" id="COG0534">
    <property type="taxonomic scope" value="Bacteria"/>
</dbReference>
<accession>C2KX21</accession>
<evidence type="ECO:0000256" key="11">
    <source>
        <dbReference type="ARBA" id="ARBA00023136"/>
    </source>
</evidence>
<feature type="transmembrane region" description="Helical" evidence="13">
    <location>
        <begin position="113"/>
        <end position="138"/>
    </location>
</feature>
<evidence type="ECO:0000256" key="7">
    <source>
        <dbReference type="ARBA" id="ARBA00022475"/>
    </source>
</evidence>
<evidence type="ECO:0000256" key="6">
    <source>
        <dbReference type="ARBA" id="ARBA00022449"/>
    </source>
</evidence>
<keyword evidence="15" id="KW-1185">Reference proteome</keyword>
<dbReference type="EMBL" id="ACKX01000099">
    <property type="protein sequence ID" value="EEJ51690.1"/>
    <property type="molecule type" value="Genomic_DNA"/>
</dbReference>
<dbReference type="GO" id="GO:0042910">
    <property type="term" value="F:xenobiotic transmembrane transporter activity"/>
    <property type="evidence" value="ECO:0007669"/>
    <property type="project" value="InterPro"/>
</dbReference>
<keyword evidence="8 13" id="KW-0812">Transmembrane</keyword>
<feature type="transmembrane region" description="Helical" evidence="13">
    <location>
        <begin position="337"/>
        <end position="358"/>
    </location>
</feature>
<organism evidence="14 15">
    <name type="scientific">Oribacterium sinus F0268</name>
    <dbReference type="NCBI Taxonomy" id="585501"/>
    <lineage>
        <taxon>Bacteria</taxon>
        <taxon>Bacillati</taxon>
        <taxon>Bacillota</taxon>
        <taxon>Clostridia</taxon>
        <taxon>Lachnospirales</taxon>
        <taxon>Lachnospiraceae</taxon>
        <taxon>Oribacterium</taxon>
    </lineage>
</organism>
<dbReference type="STRING" id="585501.HMPREF6123_1040"/>
<comment type="similarity">
    <text evidence="3">Belongs to the multi antimicrobial extrusion (MATE) (TC 2.A.66.1) family.</text>
</comment>
<dbReference type="HOGENOM" id="CLU_012893_5_0_9"/>
<feature type="transmembrane region" description="Helical" evidence="13">
    <location>
        <begin position="378"/>
        <end position="399"/>
    </location>
</feature>
<dbReference type="CDD" id="cd13138">
    <property type="entry name" value="MATE_yoeA_like"/>
    <property type="match status" value="1"/>
</dbReference>
<evidence type="ECO:0000256" key="4">
    <source>
        <dbReference type="ARBA" id="ARBA00020268"/>
    </source>
</evidence>
<reference evidence="14 15" key="1">
    <citation type="submission" date="2009-04" db="EMBL/GenBank/DDBJ databases">
        <authorList>
            <person name="Qin X."/>
            <person name="Bachman B."/>
            <person name="Battles P."/>
            <person name="Bell A."/>
            <person name="Bess C."/>
            <person name="Bickham C."/>
            <person name="Chaboub L."/>
            <person name="Chen D."/>
            <person name="Coyle M."/>
            <person name="Deiros D.R."/>
            <person name="Dinh H."/>
            <person name="Forbes L."/>
            <person name="Fowler G."/>
            <person name="Francisco L."/>
            <person name="Fu Q."/>
            <person name="Gubbala S."/>
            <person name="Hale W."/>
            <person name="Han Y."/>
            <person name="Hemphill L."/>
            <person name="Highlander S.K."/>
            <person name="Hirani K."/>
            <person name="Hogues M."/>
            <person name="Jackson L."/>
            <person name="Jakkamsetti A."/>
            <person name="Javaid M."/>
            <person name="Jiang H."/>
            <person name="Korchina V."/>
            <person name="Kovar C."/>
            <person name="Lara F."/>
            <person name="Lee S."/>
            <person name="Mata R."/>
            <person name="Mathew T."/>
            <person name="Moen C."/>
            <person name="Morales K."/>
            <person name="Munidasa M."/>
            <person name="Nazareth L."/>
            <person name="Ngo R."/>
            <person name="Nguyen L."/>
            <person name="Okwuonu G."/>
            <person name="Ongeri F."/>
            <person name="Patil S."/>
            <person name="Petrosino J."/>
            <person name="Pham C."/>
            <person name="Pham P."/>
            <person name="Pu L.-L."/>
            <person name="Puazo M."/>
            <person name="Raj R."/>
            <person name="Reid J."/>
            <person name="Rouhana J."/>
            <person name="Saada N."/>
            <person name="Shang Y."/>
            <person name="Simmons D."/>
            <person name="Thornton R."/>
            <person name="Warren J."/>
            <person name="Weissenberger G."/>
            <person name="Zhang J."/>
            <person name="Zhang L."/>
            <person name="Zhou C."/>
            <person name="Zhu D."/>
            <person name="Muzny D."/>
            <person name="Worley K."/>
            <person name="Gibbs R."/>
        </authorList>
    </citation>
    <scope>NUCLEOTIDE SEQUENCE [LARGE SCALE GENOMIC DNA]</scope>
    <source>
        <strain evidence="14 15">F0268</strain>
    </source>
</reference>
<comment type="caution">
    <text evidence="14">The sequence shown here is derived from an EMBL/GenBank/DDBJ whole genome shotgun (WGS) entry which is preliminary data.</text>
</comment>
<sequence>MNRIERECRIESKGGKVKKSYELDMTTGAILPKMLQFCFPLMFTGILQLLFNAADVFVVGKYVGAVAMAAVGTSGPIINLLVNLFLGLSVGVNVAVARYIGANRRKDVEELLATAYTTALLSGFLLLLIGNLLISAIIQGMNTPEEVAPQAETYLRYFSLGIPFMVLYDFLAAVFRAVGDTRRPLYVQILAGLLNLALNLNFVIQWKMGVAGVAIATSISQLFSAVVLVILLAREKEALHLHPLRFRIHRDKLKKIVSIGLPAGIQGTLFSISNVMIQSAINTFGSQAMAAATISANLEGFVYISMNSISQGQMSFVSQNLGAKKYSRLNSILKSSLTLLFSIALLTGIIVFFFGRNLAGIFTKDGEVLQYAKERLEIIVYPYMIFGMMDTLVGALRGFGCSIQPMFISLVGICLSRVFYVMVLFPMEFFHGLRPLYISYPVSWMITAFSLWIMYFYIRKQYPKVDYR</sequence>
<feature type="transmembrane region" description="Helical" evidence="13">
    <location>
        <begin position="158"/>
        <end position="178"/>
    </location>
</feature>
<gene>
    <name evidence="14" type="ORF">HMPREF6123_1040</name>
</gene>
<evidence type="ECO:0000256" key="8">
    <source>
        <dbReference type="ARBA" id="ARBA00022692"/>
    </source>
</evidence>
<feature type="transmembrane region" description="Helical" evidence="13">
    <location>
        <begin position="185"/>
        <end position="204"/>
    </location>
</feature>
<keyword evidence="5" id="KW-0813">Transport</keyword>
<dbReference type="PIRSF" id="PIRSF006603">
    <property type="entry name" value="DinF"/>
    <property type="match status" value="1"/>
</dbReference>
<keyword evidence="10" id="KW-0406">Ion transport</keyword>
<dbReference type="InParanoid" id="C2KX21"/>
<evidence type="ECO:0000313" key="15">
    <source>
        <dbReference type="Proteomes" id="UP000004121"/>
    </source>
</evidence>
<feature type="transmembrane region" description="Helical" evidence="13">
    <location>
        <begin position="210"/>
        <end position="233"/>
    </location>
</feature>
<evidence type="ECO:0000256" key="1">
    <source>
        <dbReference type="ARBA" id="ARBA00003408"/>
    </source>
</evidence>